<comment type="caution">
    <text evidence="6">The sequence shown here is derived from an EMBL/GenBank/DDBJ whole genome shotgun (WGS) entry which is preliminary data.</text>
</comment>
<dbReference type="SUPFAM" id="SSF48371">
    <property type="entry name" value="ARM repeat"/>
    <property type="match status" value="1"/>
</dbReference>
<dbReference type="AlphaFoldDB" id="A0A7K6LRK0"/>
<evidence type="ECO:0000313" key="7">
    <source>
        <dbReference type="Proteomes" id="UP000534626"/>
    </source>
</evidence>
<name>A0A7K6LRK0_9CORV</name>
<evidence type="ECO:0000256" key="1">
    <source>
        <dbReference type="ARBA" id="ARBA00006712"/>
    </source>
</evidence>
<feature type="non-terminal residue" evidence="6">
    <location>
        <position position="365"/>
    </location>
</feature>
<keyword evidence="7" id="KW-1185">Reference proteome</keyword>
<protein>
    <recommendedName>
        <fullName evidence="2">Protein HGH1 homolog</fullName>
    </recommendedName>
</protein>
<organism evidence="6 7">
    <name type="scientific">Falcunculus frontatus</name>
    <name type="common">Eastern shriketit</name>
    <dbReference type="NCBI Taxonomy" id="254539"/>
    <lineage>
        <taxon>Eukaryota</taxon>
        <taxon>Metazoa</taxon>
        <taxon>Chordata</taxon>
        <taxon>Craniata</taxon>
        <taxon>Vertebrata</taxon>
        <taxon>Euteleostomi</taxon>
        <taxon>Archelosauria</taxon>
        <taxon>Archosauria</taxon>
        <taxon>Dinosauria</taxon>
        <taxon>Saurischia</taxon>
        <taxon>Theropoda</taxon>
        <taxon>Coelurosauria</taxon>
        <taxon>Aves</taxon>
        <taxon>Neognathae</taxon>
        <taxon>Neoaves</taxon>
        <taxon>Telluraves</taxon>
        <taxon>Australaves</taxon>
        <taxon>Passeriformes</taxon>
        <taxon>Corvoidea</taxon>
        <taxon>Pachycephalidae</taxon>
        <taxon>Falcunculus</taxon>
    </lineage>
</organism>
<reference evidence="6 7" key="1">
    <citation type="submission" date="2019-09" db="EMBL/GenBank/DDBJ databases">
        <title>Bird 10,000 Genomes (B10K) Project - Family phase.</title>
        <authorList>
            <person name="Zhang G."/>
        </authorList>
    </citation>
    <scope>NUCLEOTIDE SEQUENCE [LARGE SCALE GENOMIC DNA]</scope>
    <source>
        <strain evidence="6">B10K-DU-029-77</strain>
    </source>
</reference>
<dbReference type="InterPro" id="IPR039717">
    <property type="entry name" value="Hgh1"/>
</dbReference>
<evidence type="ECO:0000259" key="5">
    <source>
        <dbReference type="Pfam" id="PF04064"/>
    </source>
</evidence>
<gene>
    <name evidence="6" type="primary">Hgh1</name>
    <name evidence="6" type="ORF">FALFRO_R15253</name>
</gene>
<dbReference type="InterPro" id="IPR007205">
    <property type="entry name" value="Protein_HGH1_N"/>
</dbReference>
<dbReference type="Pfam" id="PF04063">
    <property type="entry name" value="DUF383"/>
    <property type="match status" value="1"/>
</dbReference>
<feature type="domain" description="Protein HGH1 C-terminal" evidence="5">
    <location>
        <begin position="271"/>
        <end position="324"/>
    </location>
</feature>
<sequence length="365" mass="39358">AETKKASAMEEANNEASAAVALSELTALLSPSSPAAPEAAQAALSLSGSASGRALLAGNPEALSALASMAATASRGSRTALAALVNASAEPAALEPLLAALPALLPLLPSSGAACGVVANLSRDPLAAPRVLRALGPGAEPLLRALSGARPPAELGALLCNLSQAPEGRRALLDRSRRAVQRLLPLVKGSESAELRRGVVGALRNCCFEHEHHEWLLSEEVDALPFLLLPLAGPEELPEEEMEQLPLDLQYLPPEHRREEEPEIRKMLLETLMLLTATKAGRIQLRSRGSYLVLRELHTWEKDPEVLSTCHKLIQVLIGDEPEAGMENLLEVTIPEELERRLRDADREEEEQWRKEREEEPETSR</sequence>
<dbReference type="InterPro" id="IPR011989">
    <property type="entry name" value="ARM-like"/>
</dbReference>
<comment type="similarity">
    <text evidence="1">Belongs to the HGH1 family.</text>
</comment>
<evidence type="ECO:0000256" key="2">
    <source>
        <dbReference type="ARBA" id="ARBA00014076"/>
    </source>
</evidence>
<dbReference type="EMBL" id="VZRV01009366">
    <property type="protein sequence ID" value="NWW26833.1"/>
    <property type="molecule type" value="Genomic_DNA"/>
</dbReference>
<dbReference type="Proteomes" id="UP000534626">
    <property type="component" value="Unassembled WGS sequence"/>
</dbReference>
<proteinExistence type="inferred from homology"/>
<dbReference type="InterPro" id="IPR016024">
    <property type="entry name" value="ARM-type_fold"/>
</dbReference>
<dbReference type="Pfam" id="PF04064">
    <property type="entry name" value="DUF384"/>
    <property type="match status" value="1"/>
</dbReference>
<feature type="domain" description="Protein HGH1 N-terminal" evidence="4">
    <location>
        <begin position="155"/>
        <end position="266"/>
    </location>
</feature>
<dbReference type="PANTHER" id="PTHR13387:SF9">
    <property type="entry name" value="PROTEIN HGH1 HOMOLOG"/>
    <property type="match status" value="1"/>
</dbReference>
<dbReference type="Gene3D" id="1.25.10.10">
    <property type="entry name" value="Leucine-rich Repeat Variant"/>
    <property type="match status" value="1"/>
</dbReference>
<evidence type="ECO:0000259" key="4">
    <source>
        <dbReference type="Pfam" id="PF04063"/>
    </source>
</evidence>
<dbReference type="PANTHER" id="PTHR13387">
    <property type="entry name" value="PROTEIN HGH1 HOMOLOG"/>
    <property type="match status" value="1"/>
</dbReference>
<evidence type="ECO:0000313" key="6">
    <source>
        <dbReference type="EMBL" id="NWW26833.1"/>
    </source>
</evidence>
<evidence type="ECO:0000256" key="3">
    <source>
        <dbReference type="SAM" id="MobiDB-lite"/>
    </source>
</evidence>
<feature type="region of interest" description="Disordered" evidence="3">
    <location>
        <begin position="337"/>
        <end position="365"/>
    </location>
</feature>
<accession>A0A7K6LRK0</accession>
<dbReference type="OrthoDB" id="338814at2759"/>
<feature type="non-terminal residue" evidence="6">
    <location>
        <position position="1"/>
    </location>
</feature>
<dbReference type="InterPro" id="IPR007206">
    <property type="entry name" value="Protein_HGH1_C"/>
</dbReference>